<accession>A0AAN6P0Z2</accession>
<comment type="caution">
    <text evidence="1">The sequence shown here is derived from an EMBL/GenBank/DDBJ whole genome shotgun (WGS) entry which is preliminary data.</text>
</comment>
<protein>
    <submittedName>
        <fullName evidence="1">Uncharacterized protein</fullName>
    </submittedName>
</protein>
<evidence type="ECO:0000313" key="1">
    <source>
        <dbReference type="EMBL" id="KAK3953738.1"/>
    </source>
</evidence>
<reference evidence="1" key="2">
    <citation type="submission" date="2023-06" db="EMBL/GenBank/DDBJ databases">
        <authorList>
            <consortium name="Lawrence Berkeley National Laboratory"/>
            <person name="Mondo S.J."/>
            <person name="Hensen N."/>
            <person name="Bonometti L."/>
            <person name="Westerberg I."/>
            <person name="Brannstrom I.O."/>
            <person name="Guillou S."/>
            <person name="Cros-Aarteil S."/>
            <person name="Calhoun S."/>
            <person name="Haridas S."/>
            <person name="Kuo A."/>
            <person name="Pangilinan J."/>
            <person name="Riley R."/>
            <person name="Labutti K."/>
            <person name="Andreopoulos B."/>
            <person name="Lipzen A."/>
            <person name="Chen C."/>
            <person name="Yanf M."/>
            <person name="Daum C."/>
            <person name="Ng V."/>
            <person name="Clum A."/>
            <person name="Steindorff A."/>
            <person name="Ohm R."/>
            <person name="Martin F."/>
            <person name="Silar P."/>
            <person name="Natvig D."/>
            <person name="Lalanne C."/>
            <person name="Gautier V."/>
            <person name="Ament-Velasquez S.L."/>
            <person name="Kruys A."/>
            <person name="Hutchinson M.I."/>
            <person name="Powell A.J."/>
            <person name="Barry K."/>
            <person name="Miller A.N."/>
            <person name="Grigoriev I.V."/>
            <person name="Debuchy R."/>
            <person name="Gladieux P."/>
            <person name="Thoren M.H."/>
            <person name="Johannesson H."/>
        </authorList>
    </citation>
    <scope>NUCLEOTIDE SEQUENCE</scope>
    <source>
        <strain evidence="1">CBS 626.80</strain>
    </source>
</reference>
<keyword evidence="2" id="KW-1185">Reference proteome</keyword>
<reference evidence="1" key="1">
    <citation type="journal article" date="2023" name="Mol. Phylogenet. Evol.">
        <title>Genome-scale phylogeny and comparative genomics of the fungal order Sordariales.</title>
        <authorList>
            <person name="Hensen N."/>
            <person name="Bonometti L."/>
            <person name="Westerberg I."/>
            <person name="Brannstrom I.O."/>
            <person name="Guillou S."/>
            <person name="Cros-Aarteil S."/>
            <person name="Calhoun S."/>
            <person name="Haridas S."/>
            <person name="Kuo A."/>
            <person name="Mondo S."/>
            <person name="Pangilinan J."/>
            <person name="Riley R."/>
            <person name="LaButti K."/>
            <person name="Andreopoulos B."/>
            <person name="Lipzen A."/>
            <person name="Chen C."/>
            <person name="Yan M."/>
            <person name="Daum C."/>
            <person name="Ng V."/>
            <person name="Clum A."/>
            <person name="Steindorff A."/>
            <person name="Ohm R.A."/>
            <person name="Martin F."/>
            <person name="Silar P."/>
            <person name="Natvig D.O."/>
            <person name="Lalanne C."/>
            <person name="Gautier V."/>
            <person name="Ament-Velasquez S.L."/>
            <person name="Kruys A."/>
            <person name="Hutchinson M.I."/>
            <person name="Powell A.J."/>
            <person name="Barry K."/>
            <person name="Miller A.N."/>
            <person name="Grigoriev I.V."/>
            <person name="Debuchy R."/>
            <person name="Gladieux P."/>
            <person name="Hiltunen Thoren M."/>
            <person name="Johannesson H."/>
        </authorList>
    </citation>
    <scope>NUCLEOTIDE SEQUENCE</scope>
    <source>
        <strain evidence="1">CBS 626.80</strain>
    </source>
</reference>
<organism evidence="1 2">
    <name type="scientific">Pseudoneurospora amorphoporcata</name>
    <dbReference type="NCBI Taxonomy" id="241081"/>
    <lineage>
        <taxon>Eukaryota</taxon>
        <taxon>Fungi</taxon>
        <taxon>Dikarya</taxon>
        <taxon>Ascomycota</taxon>
        <taxon>Pezizomycotina</taxon>
        <taxon>Sordariomycetes</taxon>
        <taxon>Sordariomycetidae</taxon>
        <taxon>Sordariales</taxon>
        <taxon>Sordariaceae</taxon>
        <taxon>Pseudoneurospora</taxon>
    </lineage>
</organism>
<dbReference type="AlphaFoldDB" id="A0AAN6P0Z2"/>
<proteinExistence type="predicted"/>
<dbReference type="EMBL" id="MU859100">
    <property type="protein sequence ID" value="KAK3953738.1"/>
    <property type="molecule type" value="Genomic_DNA"/>
</dbReference>
<dbReference type="Proteomes" id="UP001303222">
    <property type="component" value="Unassembled WGS sequence"/>
</dbReference>
<gene>
    <name evidence="1" type="ORF">QBC32DRAFT_360745</name>
</gene>
<sequence>MEARDQVPVHFEFHELDYYLQEPTTAVIPGIPSISRRRRLLAYAIIWSSAKKVALKAHKLFGKKLDQEAEQFDPRSLMELIVKYHVTSMFYNVEEAESVCPL</sequence>
<evidence type="ECO:0000313" key="2">
    <source>
        <dbReference type="Proteomes" id="UP001303222"/>
    </source>
</evidence>
<name>A0AAN6P0Z2_9PEZI</name>